<dbReference type="RefSeq" id="XP_008469328.1">
    <property type="nucleotide sequence ID" value="XM_008471106.2"/>
</dbReference>
<dbReference type="PANTHER" id="PTHR34649">
    <property type="entry name" value="CILIA- AND FLAGELLA-ASSOCIATED PROTEIN 99"/>
    <property type="match status" value="1"/>
</dbReference>
<gene>
    <name evidence="3" type="primary">LOC103506711</name>
</gene>
<dbReference type="OMA" id="NILAHIT"/>
<protein>
    <submittedName>
        <fullName evidence="3">Cilia- and flagella-associated protein 99-like</fullName>
    </submittedName>
</protein>
<dbReference type="AlphaFoldDB" id="A0A1S3CWN3"/>
<dbReference type="STRING" id="121845.A0A1S3CWN3"/>
<dbReference type="PANTHER" id="PTHR34649:SF1">
    <property type="entry name" value="CILIA- AND FLAGELLA-ASSOCIATED PROTEIN 99"/>
    <property type="match status" value="1"/>
</dbReference>
<evidence type="ECO:0000256" key="1">
    <source>
        <dbReference type="SAM" id="Coils"/>
    </source>
</evidence>
<dbReference type="KEGG" id="dci:103506711"/>
<proteinExistence type="predicted"/>
<feature type="coiled-coil region" evidence="1">
    <location>
        <begin position="139"/>
        <end position="177"/>
    </location>
</feature>
<reference evidence="3" key="1">
    <citation type="submission" date="2025-08" db="UniProtKB">
        <authorList>
            <consortium name="RefSeq"/>
        </authorList>
    </citation>
    <scope>IDENTIFICATION</scope>
</reference>
<feature type="coiled-coil region" evidence="1">
    <location>
        <begin position="202"/>
        <end position="240"/>
    </location>
</feature>
<organism evidence="2 3">
    <name type="scientific">Diaphorina citri</name>
    <name type="common">Asian citrus psyllid</name>
    <dbReference type="NCBI Taxonomy" id="121845"/>
    <lineage>
        <taxon>Eukaryota</taxon>
        <taxon>Metazoa</taxon>
        <taxon>Ecdysozoa</taxon>
        <taxon>Arthropoda</taxon>
        <taxon>Hexapoda</taxon>
        <taxon>Insecta</taxon>
        <taxon>Pterygota</taxon>
        <taxon>Neoptera</taxon>
        <taxon>Paraneoptera</taxon>
        <taxon>Hemiptera</taxon>
        <taxon>Sternorrhyncha</taxon>
        <taxon>Psylloidea</taxon>
        <taxon>Psyllidae</taxon>
        <taxon>Diaphorininae</taxon>
        <taxon>Diaphorina</taxon>
    </lineage>
</organism>
<name>A0A1S3CWN3_DIACI</name>
<keyword evidence="2" id="KW-1185">Reference proteome</keyword>
<dbReference type="Proteomes" id="UP000079169">
    <property type="component" value="Unplaced"/>
</dbReference>
<keyword evidence="1" id="KW-0175">Coiled coil</keyword>
<feature type="coiled-coil region" evidence="1">
    <location>
        <begin position="277"/>
        <end position="343"/>
    </location>
</feature>
<sequence length="378" mass="46102">MDEEEMLRKKEKRLKKREIEARKLLEEANKKQFKCARNIGKKKDTKFDETMKFKAKKIKAKEVQKFPPVEIKTNAAQTLREAANIIKQEDQFEKMIQNLANGSLCSYEYEKYIDELRKQREAEELENIERKKLQALITHEEAILAKKRLIEKNKREKREFCKQWEEYERQMNEMKEKEMEELKLTFFVDTKQREKNIQDKMRDMLDEKCRHVQEENRKVKEDQERKMKELTEEIERKKELVHQIRFLQEIAKINNENRVRFDETEVMNNGFMYEMSLAELKQRLYDMEIEMKEELERRKCEILDEKAKKQKFLEETARLVEDSRNAKREMKNWQKEMKSQTALKKCPSSTANMDLKMKLMQIRQERLAYECQMKCTST</sequence>
<dbReference type="InterPro" id="IPR039341">
    <property type="entry name" value="CFAP99"/>
</dbReference>
<evidence type="ECO:0000313" key="2">
    <source>
        <dbReference type="Proteomes" id="UP000079169"/>
    </source>
</evidence>
<dbReference type="GeneID" id="103506711"/>
<accession>A0A1S3CWN3</accession>
<dbReference type="PaxDb" id="121845-A0A1S3CWN3"/>
<evidence type="ECO:0000313" key="3">
    <source>
        <dbReference type="RefSeq" id="XP_008469328.1"/>
    </source>
</evidence>